<proteinExistence type="predicted"/>
<dbReference type="Pfam" id="PF09678">
    <property type="entry name" value="Caa3_CtaG"/>
    <property type="match status" value="1"/>
</dbReference>
<evidence type="ECO:0000256" key="1">
    <source>
        <dbReference type="ARBA" id="ARBA00004651"/>
    </source>
</evidence>
<keyword evidence="3 6" id="KW-0812">Transmembrane</keyword>
<evidence type="ECO:0000256" key="2">
    <source>
        <dbReference type="ARBA" id="ARBA00022475"/>
    </source>
</evidence>
<name>A0A385TLN0_PAELA</name>
<organism evidence="7 8">
    <name type="scientific">Paenibacillus lautus</name>
    <name type="common">Bacillus lautus</name>
    <dbReference type="NCBI Taxonomy" id="1401"/>
    <lineage>
        <taxon>Bacteria</taxon>
        <taxon>Bacillati</taxon>
        <taxon>Bacillota</taxon>
        <taxon>Bacilli</taxon>
        <taxon>Bacillales</taxon>
        <taxon>Paenibacillaceae</taxon>
        <taxon>Paenibacillus</taxon>
    </lineage>
</organism>
<comment type="subcellular location">
    <subcellularLocation>
        <location evidence="1">Cell membrane</location>
        <topology evidence="1">Multi-pass membrane protein</topology>
    </subcellularLocation>
</comment>
<dbReference type="RefSeq" id="WP_119848397.1">
    <property type="nucleotide sequence ID" value="NZ_CP032412.1"/>
</dbReference>
<keyword evidence="2" id="KW-1003">Cell membrane</keyword>
<keyword evidence="8" id="KW-1185">Reference proteome</keyword>
<keyword evidence="4 6" id="KW-1133">Transmembrane helix</keyword>
<dbReference type="InterPro" id="IPR019108">
    <property type="entry name" value="Caa3_assmbl_CtaG-rel"/>
</dbReference>
<protein>
    <submittedName>
        <fullName evidence="7">Cytochrome c oxidase assembly protein</fullName>
    </submittedName>
</protein>
<reference evidence="7 8" key="1">
    <citation type="submission" date="2018-09" db="EMBL/GenBank/DDBJ databases">
        <title>Genome Sequence of Paenibacillus lautus Strain E7593-69, Azo Dye-Degrading Bacteria, Isolated from Commercial Tattoo Inks.</title>
        <authorList>
            <person name="Nho S.W."/>
            <person name="Kim S.-J."/>
            <person name="Kweon O."/>
            <person name="Cerniglia C.E."/>
        </authorList>
    </citation>
    <scope>NUCLEOTIDE SEQUENCE [LARGE SCALE GENOMIC DNA]</scope>
    <source>
        <strain evidence="7 8">E7593-69</strain>
    </source>
</reference>
<feature type="transmembrane region" description="Helical" evidence="6">
    <location>
        <begin position="164"/>
        <end position="187"/>
    </location>
</feature>
<evidence type="ECO:0000256" key="4">
    <source>
        <dbReference type="ARBA" id="ARBA00022989"/>
    </source>
</evidence>
<feature type="transmembrane region" description="Helical" evidence="6">
    <location>
        <begin position="25"/>
        <end position="45"/>
    </location>
</feature>
<feature type="transmembrane region" description="Helical" evidence="6">
    <location>
        <begin position="57"/>
        <end position="76"/>
    </location>
</feature>
<evidence type="ECO:0000313" key="7">
    <source>
        <dbReference type="EMBL" id="AYB44506.1"/>
    </source>
</evidence>
<feature type="transmembrane region" description="Helical" evidence="6">
    <location>
        <begin position="239"/>
        <end position="258"/>
    </location>
</feature>
<evidence type="ECO:0000313" key="8">
    <source>
        <dbReference type="Proteomes" id="UP000266552"/>
    </source>
</evidence>
<feature type="transmembrane region" description="Helical" evidence="6">
    <location>
        <begin position="199"/>
        <end position="219"/>
    </location>
</feature>
<feature type="transmembrane region" description="Helical" evidence="6">
    <location>
        <begin position="88"/>
        <end position="111"/>
    </location>
</feature>
<gene>
    <name evidence="7" type="ORF">D5F53_15035</name>
</gene>
<feature type="transmembrane region" description="Helical" evidence="6">
    <location>
        <begin position="131"/>
        <end position="152"/>
    </location>
</feature>
<dbReference type="GO" id="GO:0005886">
    <property type="term" value="C:plasma membrane"/>
    <property type="evidence" value="ECO:0007669"/>
    <property type="project" value="UniProtKB-SubCell"/>
</dbReference>
<evidence type="ECO:0000256" key="3">
    <source>
        <dbReference type="ARBA" id="ARBA00022692"/>
    </source>
</evidence>
<dbReference type="KEGG" id="plw:D5F53_15035"/>
<evidence type="ECO:0000256" key="5">
    <source>
        <dbReference type="ARBA" id="ARBA00023136"/>
    </source>
</evidence>
<accession>A0A385TLN0</accession>
<keyword evidence="5 6" id="KW-0472">Membrane</keyword>
<dbReference type="AlphaFoldDB" id="A0A385TLN0"/>
<evidence type="ECO:0000256" key="6">
    <source>
        <dbReference type="SAM" id="Phobius"/>
    </source>
</evidence>
<sequence length="274" mass="30590">MSNHSIQHHGAGMFEGSAVWHPWDWMISFFLAVLILLYWTAAAVSNRRHRKWPAHRYVCWIAGLTCIGLSLAGPVARLAPANFPVHMLGHLLLGMLGPLLIAFSAPMALLLRSIPVPFARRISRLLRSKPVHFIAHPLVAALLNIGGLWILYASGLFIAMHHSFILHLAVHFHVFATGFLFTVSLIYVDVVPYRRSFRIRAFILIIAMAGHGILSKYLYAHPPDGVPSEQAKLGGMLMYYGGDAVDLILVLWLCMQWYKSSRPRSAASLQPISD</sequence>
<dbReference type="EMBL" id="CP032412">
    <property type="protein sequence ID" value="AYB44506.1"/>
    <property type="molecule type" value="Genomic_DNA"/>
</dbReference>
<dbReference type="Proteomes" id="UP000266552">
    <property type="component" value="Chromosome"/>
</dbReference>